<feature type="compositionally biased region" description="Basic and acidic residues" evidence="1">
    <location>
        <begin position="14"/>
        <end position="41"/>
    </location>
</feature>
<proteinExistence type="predicted"/>
<protein>
    <submittedName>
        <fullName evidence="2">Uncharacterized protein</fullName>
    </submittedName>
</protein>
<sequence>MPLDGCLRTGGGERGVRVGDDGGVGEVERDGGHAREPRERTPSPPATRRLATGPCEGAAPPVIPDPAECDELVVISG</sequence>
<keyword evidence="3" id="KW-1185">Reference proteome</keyword>
<evidence type="ECO:0000256" key="1">
    <source>
        <dbReference type="SAM" id="MobiDB-lite"/>
    </source>
</evidence>
<name>A0ABP6PFV2_9ACTN</name>
<organism evidence="2 3">
    <name type="scientific">Blastococcus jejuensis</name>
    <dbReference type="NCBI Taxonomy" id="351224"/>
    <lineage>
        <taxon>Bacteria</taxon>
        <taxon>Bacillati</taxon>
        <taxon>Actinomycetota</taxon>
        <taxon>Actinomycetes</taxon>
        <taxon>Geodermatophilales</taxon>
        <taxon>Geodermatophilaceae</taxon>
        <taxon>Blastococcus</taxon>
    </lineage>
</organism>
<comment type="caution">
    <text evidence="2">The sequence shown here is derived from an EMBL/GenBank/DDBJ whole genome shotgun (WGS) entry which is preliminary data.</text>
</comment>
<reference evidence="3" key="1">
    <citation type="journal article" date="2019" name="Int. J. Syst. Evol. Microbiol.">
        <title>The Global Catalogue of Microorganisms (GCM) 10K type strain sequencing project: providing services to taxonomists for standard genome sequencing and annotation.</title>
        <authorList>
            <consortium name="The Broad Institute Genomics Platform"/>
            <consortium name="The Broad Institute Genome Sequencing Center for Infectious Disease"/>
            <person name="Wu L."/>
            <person name="Ma J."/>
        </authorList>
    </citation>
    <scope>NUCLEOTIDE SEQUENCE [LARGE SCALE GENOMIC DNA]</scope>
    <source>
        <strain evidence="3">JCM 15614</strain>
    </source>
</reference>
<feature type="region of interest" description="Disordered" evidence="1">
    <location>
        <begin position="1"/>
        <end position="63"/>
    </location>
</feature>
<gene>
    <name evidence="2" type="ORF">GCM10010531_33380</name>
</gene>
<dbReference type="EMBL" id="BAAAVV010000008">
    <property type="protein sequence ID" value="GAA3177003.1"/>
    <property type="molecule type" value="Genomic_DNA"/>
</dbReference>
<dbReference type="Proteomes" id="UP001499924">
    <property type="component" value="Unassembled WGS sequence"/>
</dbReference>
<evidence type="ECO:0000313" key="3">
    <source>
        <dbReference type="Proteomes" id="UP001499924"/>
    </source>
</evidence>
<evidence type="ECO:0000313" key="2">
    <source>
        <dbReference type="EMBL" id="GAA3177003.1"/>
    </source>
</evidence>
<accession>A0ABP6PFV2</accession>